<dbReference type="Proteomes" id="UP000281098">
    <property type="component" value="Unassembled WGS sequence"/>
</dbReference>
<protein>
    <submittedName>
        <fullName evidence="1">Uncharacterized protein</fullName>
    </submittedName>
</protein>
<proteinExistence type="predicted"/>
<reference evidence="1 2" key="1">
    <citation type="submission" date="2018-08" db="EMBL/GenBank/DDBJ databases">
        <title>Comparative analysis of Burkholderia isolates from Puerto Rico.</title>
        <authorList>
            <person name="Hall C."/>
            <person name="Sahl J."/>
            <person name="Wagner D."/>
        </authorList>
    </citation>
    <scope>NUCLEOTIDE SEQUENCE [LARGE SCALE GENOMIC DNA]</scope>
    <source>
        <strain evidence="1 2">Bp8966</strain>
    </source>
</reference>
<gene>
    <name evidence="1" type="ORF">DF017_03935</name>
</gene>
<accession>A0ABX9YVY9</accession>
<evidence type="ECO:0000313" key="2">
    <source>
        <dbReference type="Proteomes" id="UP000281098"/>
    </source>
</evidence>
<organism evidence="1 2">
    <name type="scientific">Burkholderia stagnalis</name>
    <dbReference type="NCBI Taxonomy" id="1503054"/>
    <lineage>
        <taxon>Bacteria</taxon>
        <taxon>Pseudomonadati</taxon>
        <taxon>Pseudomonadota</taxon>
        <taxon>Betaproteobacteria</taxon>
        <taxon>Burkholderiales</taxon>
        <taxon>Burkholderiaceae</taxon>
        <taxon>Burkholderia</taxon>
        <taxon>Burkholderia cepacia complex</taxon>
    </lineage>
</organism>
<comment type="caution">
    <text evidence="1">The sequence shown here is derived from an EMBL/GenBank/DDBJ whole genome shotgun (WGS) entry which is preliminary data.</text>
</comment>
<dbReference type="RefSeq" id="WP_124492152.1">
    <property type="nucleotide sequence ID" value="NZ_QTOI01000112.1"/>
</dbReference>
<name>A0ABX9YVY9_9BURK</name>
<evidence type="ECO:0000313" key="1">
    <source>
        <dbReference type="EMBL" id="RQY98472.1"/>
    </source>
</evidence>
<keyword evidence="2" id="KW-1185">Reference proteome</keyword>
<sequence>MKEYFEALTRLREGTSTIVPKGTKITKDAVSLEAGRGKGSIKKSRIQFAELIKCIDEAAIEQRQPRLRHAEHAARTKQSTKELQAALDAALARELSLVLELFELRKTVAKLTGDKLYPIRRR</sequence>
<dbReference type="EMBL" id="QTPM01000003">
    <property type="protein sequence ID" value="RQY98472.1"/>
    <property type="molecule type" value="Genomic_DNA"/>
</dbReference>